<evidence type="ECO:0000259" key="7">
    <source>
        <dbReference type="PROSITE" id="PS50850"/>
    </source>
</evidence>
<feature type="transmembrane region" description="Helical" evidence="6">
    <location>
        <begin position="73"/>
        <end position="92"/>
    </location>
</feature>
<keyword evidence="4 6" id="KW-1133">Transmembrane helix</keyword>
<comment type="caution">
    <text evidence="8">The sequence shown here is derived from an EMBL/GenBank/DDBJ whole genome shotgun (WGS) entry which is preliminary data.</text>
</comment>
<proteinExistence type="predicted"/>
<accession>A0A849A8H3</accession>
<dbReference type="PANTHER" id="PTHR43124">
    <property type="entry name" value="PURINE EFFLUX PUMP PBUE"/>
    <property type="match status" value="1"/>
</dbReference>
<dbReference type="Pfam" id="PF07690">
    <property type="entry name" value="MFS_1"/>
    <property type="match status" value="1"/>
</dbReference>
<feature type="transmembrane region" description="Helical" evidence="6">
    <location>
        <begin position="270"/>
        <end position="288"/>
    </location>
</feature>
<dbReference type="EMBL" id="JABEND010000003">
    <property type="protein sequence ID" value="NNG35381.1"/>
    <property type="molecule type" value="Genomic_DNA"/>
</dbReference>
<feature type="transmembrane region" description="Helical" evidence="6">
    <location>
        <begin position="238"/>
        <end position="258"/>
    </location>
</feature>
<gene>
    <name evidence="8" type="ORF">HKD39_06590</name>
</gene>
<organism evidence="8 9">
    <name type="scientific">Nakamurella aerolata</name>
    <dbReference type="NCBI Taxonomy" id="1656892"/>
    <lineage>
        <taxon>Bacteria</taxon>
        <taxon>Bacillati</taxon>
        <taxon>Actinomycetota</taxon>
        <taxon>Actinomycetes</taxon>
        <taxon>Nakamurellales</taxon>
        <taxon>Nakamurellaceae</taxon>
        <taxon>Nakamurella</taxon>
    </lineage>
</organism>
<feature type="transmembrane region" description="Helical" evidence="6">
    <location>
        <begin position="98"/>
        <end position="123"/>
    </location>
</feature>
<reference evidence="8 9" key="1">
    <citation type="submission" date="2020-05" db="EMBL/GenBank/DDBJ databases">
        <title>Nakamurella sp. DB0629 isolated from air conditioner.</title>
        <authorList>
            <person name="Kim D.H."/>
            <person name="Kim D.-U."/>
        </authorList>
    </citation>
    <scope>NUCLEOTIDE SEQUENCE [LARGE SCALE GENOMIC DNA]</scope>
    <source>
        <strain evidence="8 9">DB0629</strain>
    </source>
</reference>
<dbReference type="PANTHER" id="PTHR43124:SF3">
    <property type="entry name" value="CHLORAMPHENICOL EFFLUX PUMP RV0191"/>
    <property type="match status" value="1"/>
</dbReference>
<comment type="subcellular location">
    <subcellularLocation>
        <location evidence="1">Cell membrane</location>
        <topology evidence="1">Multi-pass membrane protein</topology>
    </subcellularLocation>
</comment>
<dbReference type="AlphaFoldDB" id="A0A849A8H3"/>
<dbReference type="SUPFAM" id="SSF103473">
    <property type="entry name" value="MFS general substrate transporter"/>
    <property type="match status" value="1"/>
</dbReference>
<feature type="transmembrane region" description="Helical" evidence="6">
    <location>
        <begin position="361"/>
        <end position="380"/>
    </location>
</feature>
<dbReference type="RefSeq" id="WP_171199080.1">
    <property type="nucleotide sequence ID" value="NZ_JABEND010000003.1"/>
</dbReference>
<dbReference type="PROSITE" id="PS50850">
    <property type="entry name" value="MFS"/>
    <property type="match status" value="1"/>
</dbReference>
<sequence length="423" mass="42206">MRSPSFALLALAIAAFGIGTTEFVMMGVLPQVAETFNASIPTAGNLITAYAVGVVVGAPLITATCARVPRKTLLLAMAGLFVVGNTLFALAPSLEWGVLFRFVAGLPHGAFFGAGAIVAAGLAGAGKQASAVAKMLVGLTMANVVGVPLGTLLGQQVGWRATFAVVALIGVIALLAIARWVPVMPRPQGAGLRSELAAFRRPQVWLALAIVTFGLGGVFACMSYLAPMLTDVSGFAPSSVTALLALAGLGMTAGVLVGGRLADRALMPSMYGAMALLAVVLGLFMFTAGSKVGAAMTLVAIGFAGFMIGPMVQTRVMLKAGGNPSMVSAAVQSGFNIANSIGAYLGGLVIAGGFGLLAPNAVGAVLSLVGLSLALVSGLLDRRELRSAGPDGWVGTPALPARAAVGGRNGSAADSEAAATPAS</sequence>
<evidence type="ECO:0000256" key="2">
    <source>
        <dbReference type="ARBA" id="ARBA00022475"/>
    </source>
</evidence>
<dbReference type="Proteomes" id="UP000562984">
    <property type="component" value="Unassembled WGS sequence"/>
</dbReference>
<dbReference type="CDD" id="cd17324">
    <property type="entry name" value="MFS_NepI_like"/>
    <property type="match status" value="1"/>
</dbReference>
<keyword evidence="3 6" id="KW-0812">Transmembrane</keyword>
<feature type="transmembrane region" description="Helical" evidence="6">
    <location>
        <begin position="135"/>
        <end position="155"/>
    </location>
</feature>
<evidence type="ECO:0000256" key="1">
    <source>
        <dbReference type="ARBA" id="ARBA00004651"/>
    </source>
</evidence>
<dbReference type="InterPro" id="IPR050189">
    <property type="entry name" value="MFS_Efflux_Transporters"/>
</dbReference>
<keyword evidence="5 6" id="KW-0472">Membrane</keyword>
<dbReference type="Gene3D" id="1.20.1250.20">
    <property type="entry name" value="MFS general substrate transporter like domains"/>
    <property type="match status" value="1"/>
</dbReference>
<keyword evidence="2" id="KW-1003">Cell membrane</keyword>
<dbReference type="InterPro" id="IPR020846">
    <property type="entry name" value="MFS_dom"/>
</dbReference>
<evidence type="ECO:0000256" key="6">
    <source>
        <dbReference type="SAM" id="Phobius"/>
    </source>
</evidence>
<feature type="transmembrane region" description="Helical" evidence="6">
    <location>
        <begin position="161"/>
        <end position="183"/>
    </location>
</feature>
<name>A0A849A8H3_9ACTN</name>
<evidence type="ECO:0000256" key="3">
    <source>
        <dbReference type="ARBA" id="ARBA00022692"/>
    </source>
</evidence>
<feature type="transmembrane region" description="Helical" evidence="6">
    <location>
        <begin position="294"/>
        <end position="312"/>
    </location>
</feature>
<evidence type="ECO:0000256" key="4">
    <source>
        <dbReference type="ARBA" id="ARBA00022989"/>
    </source>
</evidence>
<feature type="domain" description="Major facilitator superfamily (MFS) profile" evidence="7">
    <location>
        <begin position="7"/>
        <end position="384"/>
    </location>
</feature>
<dbReference type="GO" id="GO:0005886">
    <property type="term" value="C:plasma membrane"/>
    <property type="evidence" value="ECO:0007669"/>
    <property type="project" value="UniProtKB-SubCell"/>
</dbReference>
<dbReference type="GO" id="GO:0022857">
    <property type="term" value="F:transmembrane transporter activity"/>
    <property type="evidence" value="ECO:0007669"/>
    <property type="project" value="InterPro"/>
</dbReference>
<feature type="transmembrane region" description="Helical" evidence="6">
    <location>
        <begin position="333"/>
        <end position="355"/>
    </location>
</feature>
<evidence type="ECO:0000256" key="5">
    <source>
        <dbReference type="ARBA" id="ARBA00023136"/>
    </source>
</evidence>
<feature type="transmembrane region" description="Helical" evidence="6">
    <location>
        <begin position="45"/>
        <end position="66"/>
    </location>
</feature>
<dbReference type="InterPro" id="IPR011701">
    <property type="entry name" value="MFS"/>
</dbReference>
<protein>
    <submittedName>
        <fullName evidence="8">MFS transporter</fullName>
    </submittedName>
</protein>
<evidence type="ECO:0000313" key="9">
    <source>
        <dbReference type="Proteomes" id="UP000562984"/>
    </source>
</evidence>
<feature type="transmembrane region" description="Helical" evidence="6">
    <location>
        <begin position="204"/>
        <end position="226"/>
    </location>
</feature>
<dbReference type="InterPro" id="IPR036259">
    <property type="entry name" value="MFS_trans_sf"/>
</dbReference>
<evidence type="ECO:0000313" key="8">
    <source>
        <dbReference type="EMBL" id="NNG35381.1"/>
    </source>
</evidence>
<keyword evidence="9" id="KW-1185">Reference proteome</keyword>